<protein>
    <submittedName>
        <fullName evidence="2">Uncharacterized protein</fullName>
    </submittedName>
</protein>
<organism evidence="2 3">
    <name type="scientific">Volvox reticuliferus</name>
    <dbReference type="NCBI Taxonomy" id="1737510"/>
    <lineage>
        <taxon>Eukaryota</taxon>
        <taxon>Viridiplantae</taxon>
        <taxon>Chlorophyta</taxon>
        <taxon>core chlorophytes</taxon>
        <taxon>Chlorophyceae</taxon>
        <taxon>CS clade</taxon>
        <taxon>Chlamydomonadales</taxon>
        <taxon>Volvocaceae</taxon>
        <taxon>Volvox</taxon>
    </lineage>
</organism>
<feature type="region of interest" description="Disordered" evidence="1">
    <location>
        <begin position="92"/>
        <end position="255"/>
    </location>
</feature>
<feature type="region of interest" description="Disordered" evidence="1">
    <location>
        <begin position="1653"/>
        <end position="1739"/>
    </location>
</feature>
<reference evidence="2" key="1">
    <citation type="journal article" date="2021" name="Proc. Natl. Acad. Sci. U.S.A.">
        <title>Three genomes in the algal genus Volvox reveal the fate of a haploid sex-determining region after a transition to homothallism.</title>
        <authorList>
            <person name="Yamamoto K."/>
            <person name="Hamaji T."/>
            <person name="Kawai-Toyooka H."/>
            <person name="Matsuzaki R."/>
            <person name="Takahashi F."/>
            <person name="Nishimura Y."/>
            <person name="Kawachi M."/>
            <person name="Noguchi H."/>
            <person name="Minakuchi Y."/>
            <person name="Umen J.G."/>
            <person name="Toyoda A."/>
            <person name="Nozaki H."/>
        </authorList>
    </citation>
    <scope>NUCLEOTIDE SEQUENCE</scope>
    <source>
        <strain evidence="2">NIES-3785</strain>
    </source>
</reference>
<feature type="compositionally biased region" description="Polar residues" evidence="1">
    <location>
        <begin position="1672"/>
        <end position="1689"/>
    </location>
</feature>
<proteinExistence type="predicted"/>
<feature type="region of interest" description="Disordered" evidence="1">
    <location>
        <begin position="1993"/>
        <end position="2021"/>
    </location>
</feature>
<evidence type="ECO:0000256" key="1">
    <source>
        <dbReference type="SAM" id="MobiDB-lite"/>
    </source>
</evidence>
<feature type="compositionally biased region" description="Polar residues" evidence="1">
    <location>
        <begin position="242"/>
        <end position="254"/>
    </location>
</feature>
<dbReference type="Proteomes" id="UP000722791">
    <property type="component" value="Unassembled WGS sequence"/>
</dbReference>
<name>A0A8J4D7I7_9CHLO</name>
<feature type="region of interest" description="Disordered" evidence="1">
    <location>
        <begin position="298"/>
        <end position="403"/>
    </location>
</feature>
<accession>A0A8J4D7I7</accession>
<dbReference type="OrthoDB" id="543879at2759"/>
<comment type="caution">
    <text evidence="2">The sequence shown here is derived from an EMBL/GenBank/DDBJ whole genome shotgun (WGS) entry which is preliminary data.</text>
</comment>
<feature type="compositionally biased region" description="Gly residues" evidence="1">
    <location>
        <begin position="380"/>
        <end position="392"/>
    </location>
</feature>
<evidence type="ECO:0000313" key="2">
    <source>
        <dbReference type="EMBL" id="GIL94413.1"/>
    </source>
</evidence>
<dbReference type="EMBL" id="BNCQ01000001">
    <property type="protein sequence ID" value="GIL94413.1"/>
    <property type="molecule type" value="Genomic_DNA"/>
</dbReference>
<sequence length="2191" mass="231263">MLGAGVPVPICRRSTEREANAVQGEISLQPGAMEDLLFDLGVRIGIFQADGEYADGFRSIQSDDMLGTCRDLSAQGAPDMLQILSPHAFTRGSNPALASGPPSLNTHAERVPGDTSTAQTGDPGRDAKAATLPPFAVSWRQPKVENKAPGHDHAGPRTLPSDPSPVEAQAGGGAAASTRPGPQQAPPHHLGLGIMVGGAQHQQSGTYAAAPEVDPSSGANSGQRFGVPAQPSNVAADGKASTGASGKVNHSSLPPHSCARMRQYCAQLFGSRRHLAQDSVAWRFGGPLPVWYIRGPGSPAHHQAAEAASYQPHASTSQQPRFQPQLAPPPQQQQLKQLGKRTREAFTDDDIDYARPAAFGDEDDPTRLGHQRGRPRPHCGGDGTTSGGGLQGAGPLADGAQHHPGAYDDTRQLTHWDPDMSIVTQPVEPSPDAAPFGELLYGVQRMGCDLRRRSRGLLGSGGEAAAMADTWQLAWMRVLVKVLDQLRRLLEARSAVSKYVIGRRRAAEASPGPSQPMVNHSQLRAAVQLLMVVAVELPPGKLPRGGVAAEALDAIDYLLCSNPFVDFDGCDPQAQAILVDGVMKLARLAADRGVREPSWQGLRDRALQTLLGWLGRQSDIIRQLSAPSLDCTAGNKIGGLYWADEETSALPDEERLRDRLTVQRGHMELFRILAASLSIFAVRLAPSLALRILDPEVVGVLLQPPSGIGVTPTASIISVSSPSSASPLSTSQTLPREAKRANALVLLHAAVLALLSSTPNAACLAEGCSAVLQSGLRAAAEAVLLGEYRPADELQPLGREVTVCNDVVVPLLGTLYALLLSRGSLAGWAAVEGAIHAAATDGSSPTCSCPFRRAWETLADRRYRSLVLYLQAQLVRALARMGQLRQLEAAFRCDPPNSTPGHGQRVAAGEQLGLAGTWLRAALDCGNRPMLAALTAELLRCDCTRRLLGCQGLACQPAPGGLVAVNGTVYVAAGGGSEGDSGRDEGEALAGAVALAIIEDVDGRICAQLAGALVSGMVRERGRADVQGALYGLDLTWRALRRELSRTARNGVRGSLVSGTGVTSTHGGVAAHGPGNGLLAASGPPAGTLRTHRAMACVALAALEASTVGSWSGAAGGGSVLGAAVARKAWMGQQAPARVLECVAEVIVDDMAALVRWEAPSVVAAVGTREEQMALWAYRLQTGSSVGLISDLAAVLARTTGCTADHVHQRGEHSVVQRCLALLCLMVSELPPAGEAHVNINELIWDRVAAALMDHLRPVPATGQLDLASNCSEGVAGGRSVLLGQGMQDLDFCAAQDNLSRMLHRCIAVSLRSCVAEGLKVPVPQSAQARHAINALAWLRSLLRHPAMRQQALLERLLPPLLNLVVESLVTTRALLLARTQLHFDMESLVAEASPCLGQPQPQLQPQHQAPLALIRELMVAASAVMEAASGSGLMASKGVAYGVLPGSVRIEASPLLLMEPAPRNQLQAAAGFAAALLLRTCLECFALPLDARHQAVLLSCARPPDEERSVKVRLRLASYFGNPPVLSEMEQPKSVRQACGPDVMKLSSAPAVVDGADGPLKLSEVAIDCMARLVLPWDDLAYQWAEPVVEAIRQLTVETKGARLRYTESQRARVVQLLREQRLRHGRWLQQNRLHSVSPPLRAHAIQLANLQQQPEQPPEPGRGFGPEPASTPQTIQAHRGSTSQMQQHGRLPKSAESGGVVAEQQGPSTARPQQQQQQQQQQQRQLGPSIRTSQQTAAVTQGAAKLVASQAAGGQGHTCASGTPRAATAVRIPGSSIRPEAHYVAALAIERSEDHRVRLSGCMPFADLWALLPHAAGQQSQSDGTFRDDTAGLPPVVGEVQEAKLRSLRNKQLVLLCTLRDASVDVTKALIVLVVGPPEVLKMILSDLVGRRAIVGLYGAVHLEDLSVNGGGAVPTAAATAERWPLRVKLSLGMNTSRNTACGLVIEPRTAYVTQLRMALRAHDERATTSTVIAATPATLLAPLAAATPATSTGRHKVSCRPSQEARTGAEAAPGPPDSCPAPQARLPWAMEETIIVHRGHPVQRDAVASVPHVLEGPHSQQERLAATRSAANMQGTDGSATAEKAAIYSAVEEIKPVDLAWRGILAASCLPVGDTNASASGCRSAASVMHEPIARVGATKHTGKQLSTESISAVSELYHQEDVQGDELGYVVAETQLDYNYGQGGCKE</sequence>
<evidence type="ECO:0000313" key="3">
    <source>
        <dbReference type="Proteomes" id="UP000722791"/>
    </source>
</evidence>
<feature type="compositionally biased region" description="Basic and acidic residues" evidence="1">
    <location>
        <begin position="142"/>
        <end position="155"/>
    </location>
</feature>
<gene>
    <name evidence="2" type="ORF">Vretimale_617</name>
</gene>
<feature type="compositionally biased region" description="Low complexity" evidence="1">
    <location>
        <begin position="1715"/>
        <end position="1727"/>
    </location>
</feature>